<evidence type="ECO:0000256" key="3">
    <source>
        <dbReference type="ARBA" id="ARBA00023002"/>
    </source>
</evidence>
<dbReference type="Pfam" id="PF00107">
    <property type="entry name" value="ADH_zinc_N"/>
    <property type="match status" value="1"/>
</dbReference>
<keyword evidence="7" id="KW-1185">Reference proteome</keyword>
<accession>A0ABZ2Y0Y5</accession>
<dbReference type="PROSITE" id="PS00059">
    <property type="entry name" value="ADH_ZINC"/>
    <property type="match status" value="1"/>
</dbReference>
<dbReference type="InterPro" id="IPR013154">
    <property type="entry name" value="ADH-like_N"/>
</dbReference>
<evidence type="ECO:0000259" key="5">
    <source>
        <dbReference type="SMART" id="SM00829"/>
    </source>
</evidence>
<name>A0ABZ2Y0Y5_9FIRM</name>
<dbReference type="Proteomes" id="UP001486565">
    <property type="component" value="Chromosome"/>
</dbReference>
<comment type="cofactor">
    <cofactor evidence="4">
        <name>Zn(2+)</name>
        <dbReference type="ChEBI" id="CHEBI:29105"/>
    </cofactor>
</comment>
<keyword evidence="2 4" id="KW-0862">Zinc</keyword>
<dbReference type="Gene3D" id="3.40.50.720">
    <property type="entry name" value="NAD(P)-binding Rossmann-like Domain"/>
    <property type="match status" value="1"/>
</dbReference>
<dbReference type="SMART" id="SM00829">
    <property type="entry name" value="PKS_ER"/>
    <property type="match status" value="1"/>
</dbReference>
<dbReference type="Pfam" id="PF08240">
    <property type="entry name" value="ADH_N"/>
    <property type="match status" value="1"/>
</dbReference>
<keyword evidence="3" id="KW-0560">Oxidoreductase</keyword>
<dbReference type="RefSeq" id="WP_341875992.1">
    <property type="nucleotide sequence ID" value="NZ_CP121687.1"/>
</dbReference>
<dbReference type="SUPFAM" id="SSF50129">
    <property type="entry name" value="GroES-like"/>
    <property type="match status" value="1"/>
</dbReference>
<proteinExistence type="inferred from homology"/>
<dbReference type="InterPro" id="IPR020843">
    <property type="entry name" value="ER"/>
</dbReference>
<dbReference type="SUPFAM" id="SSF51735">
    <property type="entry name" value="NAD(P)-binding Rossmann-fold domains"/>
    <property type="match status" value="1"/>
</dbReference>
<dbReference type="Gene3D" id="3.90.180.10">
    <property type="entry name" value="Medium-chain alcohol dehydrogenases, catalytic domain"/>
    <property type="match status" value="1"/>
</dbReference>
<dbReference type="PANTHER" id="PTHR43401:SF2">
    <property type="entry name" value="L-THREONINE 3-DEHYDROGENASE"/>
    <property type="match status" value="1"/>
</dbReference>
<organism evidence="6 7">
    <name type="scientific">Defluviitalea saccharophila</name>
    <dbReference type="NCBI Taxonomy" id="879970"/>
    <lineage>
        <taxon>Bacteria</taxon>
        <taxon>Bacillati</taxon>
        <taxon>Bacillota</taxon>
        <taxon>Clostridia</taxon>
        <taxon>Lachnospirales</taxon>
        <taxon>Defluviitaleaceae</taxon>
        <taxon>Defluviitalea</taxon>
    </lineage>
</organism>
<dbReference type="EMBL" id="CP121687">
    <property type="protein sequence ID" value="WZL68988.1"/>
    <property type="molecule type" value="Genomic_DNA"/>
</dbReference>
<dbReference type="InterPro" id="IPR013149">
    <property type="entry name" value="ADH-like_C"/>
</dbReference>
<comment type="similarity">
    <text evidence="4">Belongs to the zinc-containing alcohol dehydrogenase family.</text>
</comment>
<dbReference type="PANTHER" id="PTHR43401">
    <property type="entry name" value="L-THREONINE 3-DEHYDROGENASE"/>
    <property type="match status" value="1"/>
</dbReference>
<dbReference type="InterPro" id="IPR002328">
    <property type="entry name" value="ADH_Zn_CS"/>
</dbReference>
<dbReference type="InterPro" id="IPR011032">
    <property type="entry name" value="GroES-like_sf"/>
</dbReference>
<evidence type="ECO:0000256" key="1">
    <source>
        <dbReference type="ARBA" id="ARBA00022723"/>
    </source>
</evidence>
<keyword evidence="1 4" id="KW-0479">Metal-binding</keyword>
<feature type="domain" description="Enoyl reductase (ER)" evidence="5">
    <location>
        <begin position="10"/>
        <end position="344"/>
    </location>
</feature>
<sequence>MGTMRAAVFESIENMVVREVPIPECEEDGILIKVESCGICGGDIRNFHIGLRHGVKSQIMGHEIAGTVYEAGSKVTRFKVGDRVALAPDVSCGECYYCKRGLVNLCVDHKMLGTHWPGGFAEYIYIPGFVLSRGFVEPIPEGLSFDEAALGEPASSVIACQKYNNVTEGDTVVIIGDGPIGCIHIEVARARGASKIIMVGLTRLDSVPQFNPDHIIDAGSQNPVEEVLKLTNGLGADIVICANPVTKTQQQAVEMVRKRGRVVLFGGVPKTAPMTELNSNMIHYNELTVVGAFSYPSIGLEEALRYIAEGKISAKKYVTEKVTLDHIPEGMKLAQQGKALKVIVKPWER</sequence>
<protein>
    <submittedName>
        <fullName evidence="6">Alcohol dehydrogenase catalytic domain-containing protein</fullName>
    </submittedName>
</protein>
<evidence type="ECO:0000256" key="4">
    <source>
        <dbReference type="RuleBase" id="RU361277"/>
    </source>
</evidence>
<reference evidence="6 7" key="1">
    <citation type="submission" date="2023-03" db="EMBL/GenBank/DDBJ databases">
        <title>Novel Species.</title>
        <authorList>
            <person name="Ma S."/>
        </authorList>
    </citation>
    <scope>NUCLEOTIDE SEQUENCE [LARGE SCALE GENOMIC DNA]</scope>
    <source>
        <strain evidence="6 7">LIND6LT2</strain>
    </source>
</reference>
<evidence type="ECO:0000256" key="2">
    <source>
        <dbReference type="ARBA" id="ARBA00022833"/>
    </source>
</evidence>
<gene>
    <name evidence="6" type="ORF">QBE51_09175</name>
</gene>
<evidence type="ECO:0000313" key="6">
    <source>
        <dbReference type="EMBL" id="WZL68988.1"/>
    </source>
</evidence>
<dbReference type="InterPro" id="IPR050129">
    <property type="entry name" value="Zn_alcohol_dh"/>
</dbReference>
<evidence type="ECO:0000313" key="7">
    <source>
        <dbReference type="Proteomes" id="UP001486565"/>
    </source>
</evidence>
<dbReference type="InterPro" id="IPR036291">
    <property type="entry name" value="NAD(P)-bd_dom_sf"/>
</dbReference>